<dbReference type="EMBL" id="CABFNO020001364">
    <property type="protein sequence ID" value="CAG9983511.1"/>
    <property type="molecule type" value="Genomic_DNA"/>
</dbReference>
<protein>
    <recommendedName>
        <fullName evidence="1">F-box domain-containing protein</fullName>
    </recommendedName>
</protein>
<reference evidence="2 3" key="2">
    <citation type="submission" date="2021-10" db="EMBL/GenBank/DDBJ databases">
        <authorList>
            <person name="Piombo E."/>
        </authorList>
    </citation>
    <scope>NUCLEOTIDE SEQUENCE [LARGE SCALE GENOMIC DNA]</scope>
</reference>
<evidence type="ECO:0000313" key="3">
    <source>
        <dbReference type="Proteomes" id="UP000754883"/>
    </source>
</evidence>
<dbReference type="PROSITE" id="PS50181">
    <property type="entry name" value="FBOX"/>
    <property type="match status" value="1"/>
</dbReference>
<dbReference type="AlphaFoldDB" id="A0A9N9UE10"/>
<gene>
    <name evidence="2" type="ORF">CBYS24578_00015795</name>
</gene>
<accession>A0A9N9UE10</accession>
<organism evidence="2 3">
    <name type="scientific">Clonostachys byssicola</name>
    <dbReference type="NCBI Taxonomy" id="160290"/>
    <lineage>
        <taxon>Eukaryota</taxon>
        <taxon>Fungi</taxon>
        <taxon>Dikarya</taxon>
        <taxon>Ascomycota</taxon>
        <taxon>Pezizomycotina</taxon>
        <taxon>Sordariomycetes</taxon>
        <taxon>Hypocreomycetidae</taxon>
        <taxon>Hypocreales</taxon>
        <taxon>Bionectriaceae</taxon>
        <taxon>Clonostachys</taxon>
    </lineage>
</organism>
<dbReference type="OrthoDB" id="5125662at2759"/>
<dbReference type="InterPro" id="IPR001810">
    <property type="entry name" value="F-box_dom"/>
</dbReference>
<dbReference type="InterPro" id="IPR036047">
    <property type="entry name" value="F-box-like_dom_sf"/>
</dbReference>
<name>A0A9N9UE10_9HYPO</name>
<proteinExistence type="predicted"/>
<dbReference type="SUPFAM" id="SSF81383">
    <property type="entry name" value="F-box domain"/>
    <property type="match status" value="1"/>
</dbReference>
<evidence type="ECO:0000259" key="1">
    <source>
        <dbReference type="PROSITE" id="PS50181"/>
    </source>
</evidence>
<comment type="caution">
    <text evidence="2">The sequence shown here is derived from an EMBL/GenBank/DDBJ whole genome shotgun (WGS) entry which is preliminary data.</text>
</comment>
<reference evidence="3" key="1">
    <citation type="submission" date="2019-06" db="EMBL/GenBank/DDBJ databases">
        <authorList>
            <person name="Broberg M."/>
        </authorList>
    </citation>
    <scope>NUCLEOTIDE SEQUENCE [LARGE SCALE GENOMIC DNA]</scope>
</reference>
<sequence>MADNSVVPASSRVSPFPVPGEILNHIITFLDPRGVWMLSKTCKYMRDVIKPGRSEWLDFMLQMESWPTFGGGTSLFTGSDFNPISDLRLWRDHYWVCVGCMELLTHEHFNNQSLLQLAYRKLDPEAPVVTSWKPSLRGKKWGQEGPKYSASDEHERLGAKRRHRLCNECLFRLGRLKSKWITAQGTHGGTLKTPIQISRFVCFPSALDRYFPNVGEALGLPGPDGGIFTSHMQRWVLYMARCPTCSVWQELSMFRVGGSFPAWSPAHDGEGNVRYRGGLNHEDFHIDDLTCHACCLRYQGFGYLCVDLLDWYCLLMKSTRFEIDLQLLSGWSAIRWNQRRFNRKYKKDIRRILQDMEHMYQKRHRPDSELGYQEVALVEMRYREFIEIWEKMRMEGQIASGKLTEGSLFSSWFINFPRVLATWRWLRECQDAVENDPGLGLYPNPDRTNPGSFIAFLVHDLNNGIIAGITSLELIYDDKSLQLSLP</sequence>
<evidence type="ECO:0000313" key="2">
    <source>
        <dbReference type="EMBL" id="CAG9983511.1"/>
    </source>
</evidence>
<keyword evidence="3" id="KW-1185">Reference proteome</keyword>
<feature type="domain" description="F-box" evidence="1">
    <location>
        <begin position="12"/>
        <end position="59"/>
    </location>
</feature>
<dbReference type="Proteomes" id="UP000754883">
    <property type="component" value="Unassembled WGS sequence"/>
</dbReference>